<dbReference type="Proteomes" id="UP000258309">
    <property type="component" value="Unassembled WGS sequence"/>
</dbReference>
<name>A0A3E2GXL7_SCYLI</name>
<dbReference type="OMA" id="TCGLEAN"/>
<keyword evidence="2" id="KW-1185">Reference proteome</keyword>
<evidence type="ECO:0000313" key="2">
    <source>
        <dbReference type="Proteomes" id="UP000258309"/>
    </source>
</evidence>
<feature type="non-terminal residue" evidence="1">
    <location>
        <position position="1"/>
    </location>
</feature>
<dbReference type="Gene3D" id="3.40.50.300">
    <property type="entry name" value="P-loop containing nucleotide triphosphate hydrolases"/>
    <property type="match status" value="1"/>
</dbReference>
<feature type="non-terminal residue" evidence="1">
    <location>
        <position position="276"/>
    </location>
</feature>
<accession>A0A3E2GXL7</accession>
<dbReference type="InterPro" id="IPR027417">
    <property type="entry name" value="P-loop_NTPase"/>
</dbReference>
<gene>
    <name evidence="1" type="ORF">B7463_g10595</name>
</gene>
<dbReference type="AlphaFoldDB" id="A0A3E2GXL7"/>
<dbReference type="OrthoDB" id="5426988at2759"/>
<dbReference type="STRING" id="5539.A0A3E2GXL7"/>
<dbReference type="EMBL" id="NCSJ02000307">
    <property type="protein sequence ID" value="RFU25742.1"/>
    <property type="molecule type" value="Genomic_DNA"/>
</dbReference>
<comment type="caution">
    <text evidence="1">The sequence shown here is derived from an EMBL/GenBank/DDBJ whole genome shotgun (WGS) entry which is preliminary data.</text>
</comment>
<sequence length="276" mass="31121">MDENLKNAGVMTAIKAAPLVWISGFPGSGKLTVATSIAMLHNTAIVFDNHKLIDPVEAKFPRTHPDYQKERQLYRKTVLDEYVCNIVAFSRLVIFTDFQSNNELGQNVAMEYKDAAYRAGRPFIPVYLTCNIDVNLERITNFGRVNSGTTKLTDAQVLKDMYSRCELFHFNNCLSLTVDSTNVPPLETAKKILQFLRDNNGYGYAIMSFVINFKPFLKSQNQQTLKKGAEALSDVYALKILSPGFSRVSRLEYENAQSDEKEDVVVVFLVATHLEP</sequence>
<evidence type="ECO:0000313" key="1">
    <source>
        <dbReference type="EMBL" id="RFU25742.1"/>
    </source>
</evidence>
<dbReference type="SUPFAM" id="SSF52540">
    <property type="entry name" value="P-loop containing nucleoside triphosphate hydrolases"/>
    <property type="match status" value="1"/>
</dbReference>
<reference evidence="1 2" key="1">
    <citation type="submission" date="2018-05" db="EMBL/GenBank/DDBJ databases">
        <title>Draft genome sequence of Scytalidium lignicola DSM 105466, a ubiquitous saprotrophic fungus.</title>
        <authorList>
            <person name="Buettner E."/>
            <person name="Gebauer A.M."/>
            <person name="Hofrichter M."/>
            <person name="Liers C."/>
            <person name="Kellner H."/>
        </authorList>
    </citation>
    <scope>NUCLEOTIDE SEQUENCE [LARGE SCALE GENOMIC DNA]</scope>
    <source>
        <strain evidence="1 2">DSM 105466</strain>
    </source>
</reference>
<proteinExistence type="predicted"/>
<protein>
    <submittedName>
        <fullName evidence="1">Uncharacterized protein</fullName>
    </submittedName>
</protein>
<organism evidence="1 2">
    <name type="scientific">Scytalidium lignicola</name>
    <name type="common">Hyphomycete</name>
    <dbReference type="NCBI Taxonomy" id="5539"/>
    <lineage>
        <taxon>Eukaryota</taxon>
        <taxon>Fungi</taxon>
        <taxon>Dikarya</taxon>
        <taxon>Ascomycota</taxon>
        <taxon>Pezizomycotina</taxon>
        <taxon>Leotiomycetes</taxon>
        <taxon>Leotiomycetes incertae sedis</taxon>
        <taxon>Scytalidium</taxon>
    </lineage>
</organism>